<dbReference type="InterPro" id="IPR028082">
    <property type="entry name" value="Peripla_BP_I"/>
</dbReference>
<evidence type="ECO:0000313" key="5">
    <source>
        <dbReference type="EMBL" id="KKM21225.1"/>
    </source>
</evidence>
<sequence>MMKKFVLMMVVVLLLLGVAGSVIAADTVKIGMLVSLTGGLAPYGPPIQHGAELAIEQINDADGLYGWKLELLVRDSGTAPAVGRDAAAKLVEIDGVPALIGALSSGVTMAISSVTIPNQVVLISPASTSPAITDLEDNDFVFRTVVGDAFQGVVQADLAVDLGFKTVSIIYVNNAYGKGLALVFSANFQARGWEVLNMVPYEEAKPSYRSEVEKVMEGNPDAINVIAYPVDGNKQLVEAIEAGYEGEFLFSDGMKGEAVASGPASK</sequence>
<dbReference type="InterPro" id="IPR028081">
    <property type="entry name" value="Leu-bd"/>
</dbReference>
<dbReference type="EMBL" id="LAZR01013596">
    <property type="protein sequence ID" value="KKM21225.1"/>
    <property type="molecule type" value="Genomic_DNA"/>
</dbReference>
<dbReference type="PANTHER" id="PTHR30483">
    <property type="entry name" value="LEUCINE-SPECIFIC-BINDING PROTEIN"/>
    <property type="match status" value="1"/>
</dbReference>
<name>A0A0F9L043_9ZZZZ</name>
<dbReference type="AlphaFoldDB" id="A0A0F9L043"/>
<dbReference type="GO" id="GO:0006865">
    <property type="term" value="P:amino acid transport"/>
    <property type="evidence" value="ECO:0007669"/>
    <property type="project" value="UniProtKB-KW"/>
</dbReference>
<evidence type="ECO:0000256" key="2">
    <source>
        <dbReference type="ARBA" id="ARBA00022729"/>
    </source>
</evidence>
<dbReference type="CDD" id="cd06346">
    <property type="entry name" value="PBP1_ABC_ligand_binding-like"/>
    <property type="match status" value="1"/>
</dbReference>
<evidence type="ECO:0000256" key="3">
    <source>
        <dbReference type="ARBA" id="ARBA00022970"/>
    </source>
</evidence>
<dbReference type="SUPFAM" id="SSF53822">
    <property type="entry name" value="Periplasmic binding protein-like I"/>
    <property type="match status" value="1"/>
</dbReference>
<proteinExistence type="predicted"/>
<comment type="caution">
    <text evidence="5">The sequence shown here is derived from an EMBL/GenBank/DDBJ whole genome shotgun (WGS) entry which is preliminary data.</text>
</comment>
<dbReference type="PANTHER" id="PTHR30483:SF6">
    <property type="entry name" value="PERIPLASMIC BINDING PROTEIN OF ABC TRANSPORTER FOR NATURAL AMINO ACIDS"/>
    <property type="match status" value="1"/>
</dbReference>
<dbReference type="InterPro" id="IPR051010">
    <property type="entry name" value="BCAA_transport"/>
</dbReference>
<evidence type="ECO:0000259" key="4">
    <source>
        <dbReference type="Pfam" id="PF13458"/>
    </source>
</evidence>
<feature type="domain" description="Leucine-binding protein" evidence="4">
    <location>
        <begin position="27"/>
        <end position="255"/>
    </location>
</feature>
<gene>
    <name evidence="5" type="ORF">LCGC14_1637600</name>
</gene>
<evidence type="ECO:0000256" key="1">
    <source>
        <dbReference type="ARBA" id="ARBA00022448"/>
    </source>
</evidence>
<reference evidence="5" key="1">
    <citation type="journal article" date="2015" name="Nature">
        <title>Complex archaea that bridge the gap between prokaryotes and eukaryotes.</title>
        <authorList>
            <person name="Spang A."/>
            <person name="Saw J.H."/>
            <person name="Jorgensen S.L."/>
            <person name="Zaremba-Niedzwiedzka K."/>
            <person name="Martijn J."/>
            <person name="Lind A.E."/>
            <person name="van Eijk R."/>
            <person name="Schleper C."/>
            <person name="Guy L."/>
            <person name="Ettema T.J."/>
        </authorList>
    </citation>
    <scope>NUCLEOTIDE SEQUENCE</scope>
</reference>
<organism evidence="5">
    <name type="scientific">marine sediment metagenome</name>
    <dbReference type="NCBI Taxonomy" id="412755"/>
    <lineage>
        <taxon>unclassified sequences</taxon>
        <taxon>metagenomes</taxon>
        <taxon>ecological metagenomes</taxon>
    </lineage>
</organism>
<protein>
    <recommendedName>
        <fullName evidence="4">Leucine-binding protein domain-containing protein</fullName>
    </recommendedName>
</protein>
<feature type="non-terminal residue" evidence="5">
    <location>
        <position position="266"/>
    </location>
</feature>
<keyword evidence="2" id="KW-0732">Signal</keyword>
<dbReference type="Gene3D" id="3.40.50.2300">
    <property type="match status" value="2"/>
</dbReference>
<dbReference type="PRINTS" id="PR00337">
    <property type="entry name" value="LEUILEVALBP"/>
</dbReference>
<dbReference type="Pfam" id="PF13458">
    <property type="entry name" value="Peripla_BP_6"/>
    <property type="match status" value="1"/>
</dbReference>
<keyword evidence="3" id="KW-0029">Amino-acid transport</keyword>
<dbReference type="InterPro" id="IPR000709">
    <property type="entry name" value="Leu_Ile_Val-bd"/>
</dbReference>
<accession>A0A0F9L043</accession>
<keyword evidence="1" id="KW-0813">Transport</keyword>